<gene>
    <name evidence="1" type="ORF">CEXT_456931</name>
</gene>
<comment type="caution">
    <text evidence="1">The sequence shown here is derived from an EMBL/GenBank/DDBJ whole genome shotgun (WGS) entry which is preliminary data.</text>
</comment>
<evidence type="ECO:0000313" key="2">
    <source>
        <dbReference type="Proteomes" id="UP001054945"/>
    </source>
</evidence>
<dbReference type="EMBL" id="BPLR01002276">
    <property type="protein sequence ID" value="GIX72040.1"/>
    <property type="molecule type" value="Genomic_DNA"/>
</dbReference>
<name>A0AAV4MIC1_CAEEX</name>
<reference evidence="1 2" key="1">
    <citation type="submission" date="2021-06" db="EMBL/GenBank/DDBJ databases">
        <title>Caerostris extrusa draft genome.</title>
        <authorList>
            <person name="Kono N."/>
            <person name="Arakawa K."/>
        </authorList>
    </citation>
    <scope>NUCLEOTIDE SEQUENCE [LARGE SCALE GENOMIC DNA]</scope>
</reference>
<keyword evidence="2" id="KW-1185">Reference proteome</keyword>
<proteinExistence type="predicted"/>
<accession>A0AAV4MIC1</accession>
<sequence length="105" mass="12294">MLRSSYRLVSSVPRLQLKGIREHGFQLLIIGNDFQRVILKTALKRREERRFFLRGRRWFACSSNSLPIENGREGIALKCDLQAGEHVFVRRKEKTDDMGPLGYPY</sequence>
<dbReference type="AlphaFoldDB" id="A0AAV4MIC1"/>
<protein>
    <submittedName>
        <fullName evidence="1">Uncharacterized protein</fullName>
    </submittedName>
</protein>
<organism evidence="1 2">
    <name type="scientific">Caerostris extrusa</name>
    <name type="common">Bark spider</name>
    <name type="synonym">Caerostris bankana</name>
    <dbReference type="NCBI Taxonomy" id="172846"/>
    <lineage>
        <taxon>Eukaryota</taxon>
        <taxon>Metazoa</taxon>
        <taxon>Ecdysozoa</taxon>
        <taxon>Arthropoda</taxon>
        <taxon>Chelicerata</taxon>
        <taxon>Arachnida</taxon>
        <taxon>Araneae</taxon>
        <taxon>Araneomorphae</taxon>
        <taxon>Entelegynae</taxon>
        <taxon>Araneoidea</taxon>
        <taxon>Araneidae</taxon>
        <taxon>Caerostris</taxon>
    </lineage>
</organism>
<dbReference type="Proteomes" id="UP001054945">
    <property type="component" value="Unassembled WGS sequence"/>
</dbReference>
<evidence type="ECO:0000313" key="1">
    <source>
        <dbReference type="EMBL" id="GIX72040.1"/>
    </source>
</evidence>